<evidence type="ECO:0000256" key="2">
    <source>
        <dbReference type="PROSITE-ProRule" id="PRU00169"/>
    </source>
</evidence>
<name>A0A329MM73_9BACL</name>
<dbReference type="AlphaFoldDB" id="A0A329MM73"/>
<feature type="modified residue" description="4-aspartylphosphate" evidence="2">
    <location>
        <position position="101"/>
    </location>
</feature>
<dbReference type="InterPro" id="IPR021800">
    <property type="entry name" value="DUF3369"/>
</dbReference>
<feature type="domain" description="HD-GYP" evidence="4">
    <location>
        <begin position="333"/>
        <end position="530"/>
    </location>
</feature>
<accession>A0A329MM73</accession>
<evidence type="ECO:0000256" key="1">
    <source>
        <dbReference type="ARBA" id="ARBA00022801"/>
    </source>
</evidence>
<dbReference type="Gene3D" id="3.40.50.2300">
    <property type="match status" value="1"/>
</dbReference>
<dbReference type="OrthoDB" id="9759601at2"/>
<dbReference type="GO" id="GO:0000160">
    <property type="term" value="P:phosphorelay signal transduction system"/>
    <property type="evidence" value="ECO:0007669"/>
    <property type="project" value="InterPro"/>
</dbReference>
<reference evidence="5 6" key="1">
    <citation type="journal article" date="2009" name="Int. J. Syst. Evol. Microbiol.">
        <title>Paenibacillus contaminans sp. nov., isolated from a contaminated laboratory plate.</title>
        <authorList>
            <person name="Chou J.H."/>
            <person name="Lee J.H."/>
            <person name="Lin M.C."/>
            <person name="Chang P.S."/>
            <person name="Arun A.B."/>
            <person name="Young C.C."/>
            <person name="Chen W.M."/>
        </authorList>
    </citation>
    <scope>NUCLEOTIDE SEQUENCE [LARGE SCALE GENOMIC DNA]</scope>
    <source>
        <strain evidence="5 6">CKOBP-6</strain>
    </source>
</reference>
<dbReference type="Pfam" id="PF11849">
    <property type="entry name" value="DUF3369"/>
    <property type="match status" value="1"/>
</dbReference>
<dbReference type="Proteomes" id="UP000250369">
    <property type="component" value="Unassembled WGS sequence"/>
</dbReference>
<dbReference type="EMBL" id="QMFB01000007">
    <property type="protein sequence ID" value="RAV20628.1"/>
    <property type="molecule type" value="Genomic_DNA"/>
</dbReference>
<proteinExistence type="predicted"/>
<keyword evidence="1" id="KW-0378">Hydrolase</keyword>
<dbReference type="PROSITE" id="PS51832">
    <property type="entry name" value="HD_GYP"/>
    <property type="match status" value="1"/>
</dbReference>
<dbReference type="GO" id="GO:0009214">
    <property type="term" value="P:cyclic nucleotide catabolic process"/>
    <property type="evidence" value="ECO:0007669"/>
    <property type="project" value="UniProtKB-ARBA"/>
</dbReference>
<feature type="domain" description="Response regulatory" evidence="3">
    <location>
        <begin position="46"/>
        <end position="170"/>
    </location>
</feature>
<dbReference type="CDD" id="cd00077">
    <property type="entry name" value="HDc"/>
    <property type="match status" value="1"/>
</dbReference>
<dbReference type="InterPro" id="IPR052020">
    <property type="entry name" value="Cyclic_di-GMP/3'3'-cGAMP_PDE"/>
</dbReference>
<comment type="caution">
    <text evidence="5">The sequence shown here is derived from an EMBL/GenBank/DDBJ whole genome shotgun (WGS) entry which is preliminary data.</text>
</comment>
<dbReference type="Gene3D" id="1.10.3210.10">
    <property type="entry name" value="Hypothetical protein af1432"/>
    <property type="match status" value="1"/>
</dbReference>
<dbReference type="SUPFAM" id="SSF52172">
    <property type="entry name" value="CheY-like"/>
    <property type="match status" value="1"/>
</dbReference>
<evidence type="ECO:0008006" key="7">
    <source>
        <dbReference type="Google" id="ProtNLM"/>
    </source>
</evidence>
<protein>
    <recommendedName>
        <fullName evidence="7">Phosphodiesterase</fullName>
    </recommendedName>
</protein>
<dbReference type="GO" id="GO:0004112">
    <property type="term" value="F:cyclic-nucleotide phosphodiesterase activity"/>
    <property type="evidence" value="ECO:0007669"/>
    <property type="project" value="UniProtKB-ARBA"/>
</dbReference>
<dbReference type="RefSeq" id="WP_113031486.1">
    <property type="nucleotide sequence ID" value="NZ_QMFB01000007.1"/>
</dbReference>
<evidence type="ECO:0000259" key="4">
    <source>
        <dbReference type="PROSITE" id="PS51832"/>
    </source>
</evidence>
<dbReference type="PROSITE" id="PS50110">
    <property type="entry name" value="RESPONSE_REGULATORY"/>
    <property type="match status" value="1"/>
</dbReference>
<organism evidence="5 6">
    <name type="scientific">Paenibacillus contaminans</name>
    <dbReference type="NCBI Taxonomy" id="450362"/>
    <lineage>
        <taxon>Bacteria</taxon>
        <taxon>Bacillati</taxon>
        <taxon>Bacillota</taxon>
        <taxon>Bacilli</taxon>
        <taxon>Bacillales</taxon>
        <taxon>Paenibacillaceae</taxon>
        <taxon>Paenibacillus</taxon>
    </lineage>
</organism>
<dbReference type="FunFam" id="1.10.3210.10:FF:000018">
    <property type="entry name" value="Two-component system response regulator"/>
    <property type="match status" value="1"/>
</dbReference>
<evidence type="ECO:0000313" key="6">
    <source>
        <dbReference type="Proteomes" id="UP000250369"/>
    </source>
</evidence>
<keyword evidence="2" id="KW-0597">Phosphoprotein</keyword>
<sequence length="534" mass="60829">MTSNQTVQEANRDQFRFADGEDELIFADEGVGSEEEGDALGKDVWKVIIVDDEQEIHRVTKLVLSDFEFAGKTLAFHSAYTAADAKKLFMEHPDAALVLLDVVMEEEDSGLKLVRFIREELKNQTIRVILRTGQPGQAPEKTIIMDYDINDYKEKTELTSQKLFTTVVSSLRTFRDMKVIEKNKNGLEEIIKSSATIFELQSMRKFARGVLTQLTSIINLNKNALHCSLAVTKEDSEIYILAATGDYSSKEYDRVSDVVPITILKEIEDAFREKRSKFFDSHFVYYFQSKTGSENVIYLSGRKALNEWDRYLIEIYCANVSVAFENIYLNEEVEHTQKEIIFTMGEITETRSKETGYHVKRVAEYSKLLALKYGLSEEEAEIIRLASPLHDVGKVGIPDSILNKPGKLTDDEFDTMKNHAGLGYSMLKHSNTRLLNAAATIAFQHHEKFNGKGYPNGLKGDDIHIYGRITAIADVFDALGSERVYKKAWELDRIIELLRSERGEHFDPVLVDLFLGSMDEVLAIRNKYPDQKVF</sequence>
<dbReference type="Pfam" id="PF00072">
    <property type="entry name" value="Response_reg"/>
    <property type="match status" value="1"/>
</dbReference>
<gene>
    <name evidence="5" type="ORF">DQG23_14025</name>
</gene>
<dbReference type="InterPro" id="IPR003607">
    <property type="entry name" value="HD/PDEase_dom"/>
</dbReference>
<evidence type="ECO:0000313" key="5">
    <source>
        <dbReference type="EMBL" id="RAV20628.1"/>
    </source>
</evidence>
<dbReference type="InterPro" id="IPR011006">
    <property type="entry name" value="CheY-like_superfamily"/>
</dbReference>
<dbReference type="InterPro" id="IPR001789">
    <property type="entry name" value="Sig_transdc_resp-reg_receiver"/>
</dbReference>
<evidence type="ECO:0000259" key="3">
    <source>
        <dbReference type="PROSITE" id="PS50110"/>
    </source>
</evidence>
<dbReference type="SUPFAM" id="SSF109604">
    <property type="entry name" value="HD-domain/PDEase-like"/>
    <property type="match status" value="1"/>
</dbReference>
<dbReference type="SMART" id="SM00471">
    <property type="entry name" value="HDc"/>
    <property type="match status" value="1"/>
</dbReference>
<dbReference type="InterPro" id="IPR037522">
    <property type="entry name" value="HD_GYP_dom"/>
</dbReference>
<dbReference type="Pfam" id="PF13487">
    <property type="entry name" value="HD_5"/>
    <property type="match status" value="1"/>
</dbReference>
<dbReference type="PANTHER" id="PTHR45228">
    <property type="entry name" value="CYCLIC DI-GMP PHOSPHODIESTERASE TM_0186-RELATED"/>
    <property type="match status" value="1"/>
</dbReference>
<dbReference type="PANTHER" id="PTHR45228:SF9">
    <property type="entry name" value="3'3'-CGAMP-SPECIFIC PHOSPHODIESTERASE 2"/>
    <property type="match status" value="1"/>
</dbReference>
<keyword evidence="6" id="KW-1185">Reference proteome</keyword>